<dbReference type="AlphaFoldDB" id="A0A222E954"/>
<dbReference type="GO" id="GO:0008168">
    <property type="term" value="F:methyltransferase activity"/>
    <property type="evidence" value="ECO:0007669"/>
    <property type="project" value="UniProtKB-KW"/>
</dbReference>
<organism evidence="6 7">
    <name type="scientific">Antarctobacter heliothermus</name>
    <dbReference type="NCBI Taxonomy" id="74033"/>
    <lineage>
        <taxon>Bacteria</taxon>
        <taxon>Pseudomonadati</taxon>
        <taxon>Pseudomonadota</taxon>
        <taxon>Alphaproteobacteria</taxon>
        <taxon>Rhodobacterales</taxon>
        <taxon>Roseobacteraceae</taxon>
        <taxon>Antarctobacter</taxon>
    </lineage>
</organism>
<dbReference type="OrthoDB" id="5713681at2"/>
<keyword evidence="3 4" id="KW-0808">Transferase</keyword>
<evidence type="ECO:0000256" key="1">
    <source>
        <dbReference type="ARBA" id="ARBA00007137"/>
    </source>
</evidence>
<keyword evidence="2 6" id="KW-0489">Methyltransferase</keyword>
<dbReference type="InterPro" id="IPR038601">
    <property type="entry name" value="MttB-like_sf"/>
</dbReference>
<dbReference type="RefSeq" id="WP_094036442.1">
    <property type="nucleotide sequence ID" value="NZ_CP022540.1"/>
</dbReference>
<dbReference type="EMBL" id="CP022540">
    <property type="protein sequence ID" value="ASP22724.1"/>
    <property type="molecule type" value="Genomic_DNA"/>
</dbReference>
<dbReference type="Gene3D" id="3.20.20.480">
    <property type="entry name" value="Trimethylamine methyltransferase-like"/>
    <property type="match status" value="1"/>
</dbReference>
<dbReference type="Pfam" id="PF06253">
    <property type="entry name" value="MTTB"/>
    <property type="match status" value="1"/>
</dbReference>
<protein>
    <recommendedName>
        <fullName evidence="4">Methyltransferase</fullName>
        <ecNumber evidence="4">2.1.1.-</ecNumber>
    </recommendedName>
</protein>
<reference evidence="6 7" key="1">
    <citation type="submission" date="2017-07" db="EMBL/GenBank/DDBJ databases">
        <title>Genome Sequence of Antarctobacter heliothermus Strain SMS3 Isolated from a culture of the Diatom Skeletonema marinoi.</title>
        <authorList>
            <person name="Topel M."/>
            <person name="Pinder M.I.M."/>
            <person name="Johansson O.N."/>
            <person name="Kourtchenko O."/>
            <person name="Godhe A."/>
            <person name="Clarke A.K."/>
        </authorList>
    </citation>
    <scope>NUCLEOTIDE SEQUENCE [LARGE SCALE GENOMIC DNA]</scope>
    <source>
        <strain evidence="6 7">SMS3</strain>
    </source>
</reference>
<dbReference type="KEGG" id="aht:ANTHELSMS3_04118"/>
<proteinExistence type="inferred from homology"/>
<evidence type="ECO:0000313" key="7">
    <source>
        <dbReference type="Proteomes" id="UP000203589"/>
    </source>
</evidence>
<dbReference type="GO" id="GO:0015948">
    <property type="term" value="P:methanogenesis"/>
    <property type="evidence" value="ECO:0007669"/>
    <property type="project" value="UniProtKB-UniRule"/>
</dbReference>
<comment type="similarity">
    <text evidence="1 4">Belongs to the trimethylamine methyltransferase family.</text>
</comment>
<accession>A0A222E954</accession>
<evidence type="ECO:0000256" key="2">
    <source>
        <dbReference type="ARBA" id="ARBA00022603"/>
    </source>
</evidence>
<dbReference type="EC" id="2.1.1.-" evidence="4"/>
<sequence>MSTLTENTGRRRRKRGGDTPTAKRTVNYRQLKNPFTPQTVFTEDRVAAIHDTSLKVLEELGIKVLLPEARRLFGQAGARVDEDSQMVYIGRDIVTAALASAPRQFTLHGGAPDRHIDMQLGSLAFQSGAGAPNCSDMLRGRRPGTLRDVEELTKLVQHFDAIQMLSPGVEPQDIPVHLRHYAFTRMQLSVSDKVPFVFSRGTPQALDAFEMIAGFRGLSDDDFRANPHCYTIINTNSPRQIDIPMAQGLIDFARHGQPSVVTPFCLMGAMAPVTVAGAITLSHAEALAGITLTQLANPGAPVCYGAFASNVDMKSGAPAFGTPEQVKASLAAGQLARLIGLPWRNAAGCAANTNDAQAAHETEISAWGALLSGASIIIHAAGWIEGGLTVSYEKLITDMEMVQVMAELCAATPAEDADIGFDALAEVQPGGHFFGCAHTMDRYATAFYEPLVADWTNFGTWTERGARDANDRARDLWQKILSDHRAPANATGDRLDGLDAFIAKRTGEGGAPPAD</sequence>
<gene>
    <name evidence="6" type="ORF">ANTHELSMS3_04118</name>
</gene>
<dbReference type="InterPro" id="IPR010426">
    <property type="entry name" value="MTTB_MeTrfase"/>
</dbReference>
<keyword evidence="7" id="KW-1185">Reference proteome</keyword>
<dbReference type="GO" id="GO:0032259">
    <property type="term" value="P:methylation"/>
    <property type="evidence" value="ECO:0007669"/>
    <property type="project" value="UniProtKB-KW"/>
</dbReference>
<dbReference type="Proteomes" id="UP000203589">
    <property type="component" value="Chromosome"/>
</dbReference>
<evidence type="ECO:0000313" key="6">
    <source>
        <dbReference type="EMBL" id="ASP22724.1"/>
    </source>
</evidence>
<evidence type="ECO:0000256" key="3">
    <source>
        <dbReference type="ARBA" id="ARBA00022679"/>
    </source>
</evidence>
<name>A0A222E954_9RHOB</name>
<feature type="region of interest" description="Disordered" evidence="5">
    <location>
        <begin position="1"/>
        <end position="25"/>
    </location>
</feature>
<dbReference type="PIRSF" id="PIRSF037567">
    <property type="entry name" value="MTTB_MeTrfase"/>
    <property type="match status" value="1"/>
</dbReference>
<evidence type="ECO:0000256" key="5">
    <source>
        <dbReference type="SAM" id="MobiDB-lite"/>
    </source>
</evidence>
<evidence type="ECO:0000256" key="4">
    <source>
        <dbReference type="PIRNR" id="PIRNR037567"/>
    </source>
</evidence>